<evidence type="ECO:0000313" key="2">
    <source>
        <dbReference type="EMBL" id="GAJ15402.1"/>
    </source>
</evidence>
<evidence type="ECO:0000256" key="1">
    <source>
        <dbReference type="SAM" id="Phobius"/>
    </source>
</evidence>
<feature type="transmembrane region" description="Helical" evidence="1">
    <location>
        <begin position="40"/>
        <end position="67"/>
    </location>
</feature>
<keyword evidence="1" id="KW-0472">Membrane</keyword>
<dbReference type="EMBL" id="BARW01027409">
    <property type="protein sequence ID" value="GAJ15402.1"/>
    <property type="molecule type" value="Genomic_DNA"/>
</dbReference>
<dbReference type="AlphaFoldDB" id="X1VD87"/>
<comment type="caution">
    <text evidence="2">The sequence shown here is derived from an EMBL/GenBank/DDBJ whole genome shotgun (WGS) entry which is preliminary data.</text>
</comment>
<keyword evidence="1" id="KW-0812">Transmembrane</keyword>
<gene>
    <name evidence="2" type="ORF">S12H4_44481</name>
</gene>
<sequence>MKISAILWGIVFLFAAAFFFVVSTWFLVFLYPIIQEEMALTLFLILLYIVAILIGLIFVAAMGRCFYNAKTGDIGIAKWIKIFGLISVVFFVLFILLWLFLP</sequence>
<feature type="transmembrane region" description="Helical" evidence="1">
    <location>
        <begin position="79"/>
        <end position="101"/>
    </location>
</feature>
<name>X1VD87_9ZZZZ</name>
<accession>X1VD87</accession>
<reference evidence="2" key="1">
    <citation type="journal article" date="2014" name="Front. Microbiol.">
        <title>High frequency of phylogenetically diverse reductive dehalogenase-homologous genes in deep subseafloor sedimentary metagenomes.</title>
        <authorList>
            <person name="Kawai M."/>
            <person name="Futagami T."/>
            <person name="Toyoda A."/>
            <person name="Takaki Y."/>
            <person name="Nishi S."/>
            <person name="Hori S."/>
            <person name="Arai W."/>
            <person name="Tsubouchi T."/>
            <person name="Morono Y."/>
            <person name="Uchiyama I."/>
            <person name="Ito T."/>
            <person name="Fujiyama A."/>
            <person name="Inagaki F."/>
            <person name="Takami H."/>
        </authorList>
    </citation>
    <scope>NUCLEOTIDE SEQUENCE</scope>
    <source>
        <strain evidence="2">Expedition CK06-06</strain>
    </source>
</reference>
<organism evidence="2">
    <name type="scientific">marine sediment metagenome</name>
    <dbReference type="NCBI Taxonomy" id="412755"/>
    <lineage>
        <taxon>unclassified sequences</taxon>
        <taxon>metagenomes</taxon>
        <taxon>ecological metagenomes</taxon>
    </lineage>
</organism>
<proteinExistence type="predicted"/>
<keyword evidence="1" id="KW-1133">Transmembrane helix</keyword>
<protein>
    <submittedName>
        <fullName evidence="2">Uncharacterized protein</fullName>
    </submittedName>
</protein>
<feature type="transmembrane region" description="Helical" evidence="1">
    <location>
        <begin position="7"/>
        <end position="34"/>
    </location>
</feature>